<dbReference type="InterPro" id="IPR010131">
    <property type="entry name" value="MdtP/NodT-like"/>
</dbReference>
<dbReference type="Gene3D" id="1.20.1600.10">
    <property type="entry name" value="Outer membrane efflux proteins (OEP)"/>
    <property type="match status" value="1"/>
</dbReference>
<dbReference type="NCBIfam" id="TIGR01845">
    <property type="entry name" value="outer_NodT"/>
    <property type="match status" value="1"/>
</dbReference>
<dbReference type="PANTHER" id="PTHR30203:SF33">
    <property type="entry name" value="BLR4455 PROTEIN"/>
    <property type="match status" value="1"/>
</dbReference>
<reference evidence="1" key="1">
    <citation type="submission" date="2009-10" db="EMBL/GenBank/DDBJ databases">
        <title>Diversity of trophic interactions inside an arsenic-rich microbial ecosystem.</title>
        <authorList>
            <person name="Bertin P.N."/>
            <person name="Heinrich-Salmeron A."/>
            <person name="Pelletier E."/>
            <person name="Goulhen-Chollet F."/>
            <person name="Arsene-Ploetze F."/>
            <person name="Gallien S."/>
            <person name="Calteau A."/>
            <person name="Vallenet D."/>
            <person name="Casiot C."/>
            <person name="Chane-Woon-Ming B."/>
            <person name="Giloteaux L."/>
            <person name="Barakat M."/>
            <person name="Bonnefoy V."/>
            <person name="Bruneel O."/>
            <person name="Chandler M."/>
            <person name="Cleiss J."/>
            <person name="Duran R."/>
            <person name="Elbaz-Poulichet F."/>
            <person name="Fonknechten N."/>
            <person name="Lauga B."/>
            <person name="Mornico D."/>
            <person name="Ortet P."/>
            <person name="Schaeffer C."/>
            <person name="Siguier P."/>
            <person name="Alexander Thil Smith A."/>
            <person name="Van Dorsselaer A."/>
            <person name="Weissenbach J."/>
            <person name="Medigue C."/>
            <person name="Le Paslier D."/>
        </authorList>
    </citation>
    <scope>NUCLEOTIDE SEQUENCE</scope>
</reference>
<proteinExistence type="predicted"/>
<dbReference type="GO" id="GO:0015562">
    <property type="term" value="F:efflux transmembrane transporter activity"/>
    <property type="evidence" value="ECO:0007669"/>
    <property type="project" value="InterPro"/>
</dbReference>
<evidence type="ECO:0000313" key="1">
    <source>
        <dbReference type="EMBL" id="CBI10749.1"/>
    </source>
</evidence>
<name>E6QU27_9ZZZZ</name>
<dbReference type="SUPFAM" id="SSF56954">
    <property type="entry name" value="Outer membrane efflux proteins (OEP)"/>
    <property type="match status" value="1"/>
</dbReference>
<dbReference type="PANTHER" id="PTHR30203">
    <property type="entry name" value="OUTER MEMBRANE CATION EFFLUX PROTEIN"/>
    <property type="match status" value="1"/>
</dbReference>
<dbReference type="AlphaFoldDB" id="E6QU27"/>
<comment type="caution">
    <text evidence="1">The sequence shown here is derived from an EMBL/GenBank/DDBJ whole genome shotgun (WGS) entry which is preliminary data.</text>
</comment>
<keyword evidence="1" id="KW-0449">Lipoprotein</keyword>
<accession>E6QU27</accession>
<dbReference type="Pfam" id="PF02321">
    <property type="entry name" value="OEP"/>
    <property type="match status" value="2"/>
</dbReference>
<dbReference type="EMBL" id="CABR01000102">
    <property type="protein sequence ID" value="CBI10749.1"/>
    <property type="molecule type" value="Genomic_DNA"/>
</dbReference>
<dbReference type="GO" id="GO:0016020">
    <property type="term" value="C:membrane"/>
    <property type="evidence" value="ECO:0007669"/>
    <property type="project" value="InterPro"/>
</dbReference>
<organism evidence="1">
    <name type="scientific">mine drainage metagenome</name>
    <dbReference type="NCBI Taxonomy" id="410659"/>
    <lineage>
        <taxon>unclassified sequences</taxon>
        <taxon>metagenomes</taxon>
        <taxon>ecological metagenomes</taxon>
    </lineage>
</organism>
<dbReference type="InterPro" id="IPR003423">
    <property type="entry name" value="OMP_efflux"/>
</dbReference>
<dbReference type="PROSITE" id="PS51257">
    <property type="entry name" value="PROKAR_LIPOPROTEIN"/>
    <property type="match status" value="1"/>
</dbReference>
<gene>
    <name evidence="1" type="ORF">CARN7_1544</name>
</gene>
<protein>
    <submittedName>
        <fullName evidence="1">Putative RND efflux system outer membrane lipoprotein NodT</fullName>
    </submittedName>
</protein>
<sequence length="490" mass="52685">MRTFLFLFIPGILLTACTVGPDFKRPDAPKIAAYTAHGLPDTSTTAPVAMGTTQHFSSTLSDTESWWTSFGSNQLNTLVAQALQASPTITAARATLEQAQQTYEAQAGSTLLPKADLNLGAQRQVFNDALFGQSGTSKPFNLYNSNVAVSYLFDMFGGNRRALEAFAAQSDYQHDQLRAAQLTLAGNIATTAMTQAALYAQIEASQQILALQQQEYHIAKQRQALGALTLVDVLPIKTQLEQTRASVLPLNLRLQQTSHLLAELAGKTPADFTTPHFTMTEFILPDQLPWVVPSQLVRRRPDIQAAEALLHAANAQYGVAIANTYPQINLTANLGQEALSTGSLFNASSAIWSLAGQLTQPLFNGGLKAGVRAAKANLAIVDADYQQTVLQAFRNVADALRAVDNDAQTLTAQAAAEDASHNSLELTTEQFKLGSVNVLQLLTVQQQEAQTRINLIGAQMQRLTDTAALYQAMGGAWVAPATTTQTSSSH</sequence>
<dbReference type="Gene3D" id="2.20.200.10">
    <property type="entry name" value="Outer membrane efflux proteins (OEP)"/>
    <property type="match status" value="1"/>
</dbReference>